<dbReference type="Proteomes" id="UP001500443">
    <property type="component" value="Unassembled WGS sequence"/>
</dbReference>
<comment type="caution">
    <text evidence="2">The sequence shown here is derived from an EMBL/GenBank/DDBJ whole genome shotgun (WGS) entry which is preliminary data.</text>
</comment>
<proteinExistence type="predicted"/>
<dbReference type="EMBL" id="BAAAPF010000171">
    <property type="protein sequence ID" value="GAA2136045.1"/>
    <property type="molecule type" value="Genomic_DNA"/>
</dbReference>
<keyword evidence="3" id="KW-1185">Reference proteome</keyword>
<evidence type="ECO:0000256" key="1">
    <source>
        <dbReference type="SAM" id="MobiDB-lite"/>
    </source>
</evidence>
<reference evidence="2 3" key="1">
    <citation type="journal article" date="2019" name="Int. J. Syst. Evol. Microbiol.">
        <title>The Global Catalogue of Microorganisms (GCM) 10K type strain sequencing project: providing services to taxonomists for standard genome sequencing and annotation.</title>
        <authorList>
            <consortium name="The Broad Institute Genomics Platform"/>
            <consortium name="The Broad Institute Genome Sequencing Center for Infectious Disease"/>
            <person name="Wu L."/>
            <person name="Ma J."/>
        </authorList>
    </citation>
    <scope>NUCLEOTIDE SEQUENCE [LARGE SCALE GENOMIC DNA]</scope>
    <source>
        <strain evidence="2 3">JCM 15481</strain>
    </source>
</reference>
<evidence type="ECO:0000313" key="3">
    <source>
        <dbReference type="Proteomes" id="UP001500443"/>
    </source>
</evidence>
<gene>
    <name evidence="2" type="ORF">GCM10009802_44830</name>
</gene>
<feature type="region of interest" description="Disordered" evidence="1">
    <location>
        <begin position="1"/>
        <end position="69"/>
    </location>
</feature>
<name>A0ABN2Z366_9ACTN</name>
<accession>A0ABN2Z366</accession>
<feature type="compositionally biased region" description="Low complexity" evidence="1">
    <location>
        <begin position="16"/>
        <end position="27"/>
    </location>
</feature>
<protein>
    <submittedName>
        <fullName evidence="2">Uncharacterized protein</fullName>
    </submittedName>
</protein>
<evidence type="ECO:0000313" key="2">
    <source>
        <dbReference type="EMBL" id="GAA2136045.1"/>
    </source>
</evidence>
<organism evidence="2 3">
    <name type="scientific">Streptomyces synnematoformans</name>
    <dbReference type="NCBI Taxonomy" id="415721"/>
    <lineage>
        <taxon>Bacteria</taxon>
        <taxon>Bacillati</taxon>
        <taxon>Actinomycetota</taxon>
        <taxon>Actinomycetes</taxon>
        <taxon>Kitasatosporales</taxon>
        <taxon>Streptomycetaceae</taxon>
        <taxon>Streptomyces</taxon>
    </lineage>
</organism>
<feature type="compositionally biased region" description="Basic and acidic residues" evidence="1">
    <location>
        <begin position="1"/>
        <end position="11"/>
    </location>
</feature>
<sequence length="69" mass="6971">MPGVHGRDQHRGAGGARLRAQAGQAGAEAEERGRQAHVDLAPPGGGRGLVRGGDADIDGDRTDATAAEF</sequence>